<proteinExistence type="predicted"/>
<dbReference type="InParanoid" id="A0A6J2XZ84"/>
<dbReference type="FunCoup" id="A0A6J2XZ84">
    <property type="interactions" value="2110"/>
</dbReference>
<dbReference type="GeneID" id="115882442"/>
<organism evidence="7 8">
    <name type="scientific">Sitophilus oryzae</name>
    <name type="common">Rice weevil</name>
    <name type="synonym">Curculio oryzae</name>
    <dbReference type="NCBI Taxonomy" id="7048"/>
    <lineage>
        <taxon>Eukaryota</taxon>
        <taxon>Metazoa</taxon>
        <taxon>Ecdysozoa</taxon>
        <taxon>Arthropoda</taxon>
        <taxon>Hexapoda</taxon>
        <taxon>Insecta</taxon>
        <taxon>Pterygota</taxon>
        <taxon>Neoptera</taxon>
        <taxon>Endopterygota</taxon>
        <taxon>Coleoptera</taxon>
        <taxon>Polyphaga</taxon>
        <taxon>Cucujiformia</taxon>
        <taxon>Curculionidae</taxon>
        <taxon>Dryophthorinae</taxon>
        <taxon>Sitophilus</taxon>
    </lineage>
</organism>
<dbReference type="Proteomes" id="UP000504635">
    <property type="component" value="Unplaced"/>
</dbReference>
<keyword evidence="6" id="KW-0472">Membrane</keyword>
<keyword evidence="6" id="KW-0812">Transmembrane</keyword>
<evidence type="ECO:0000313" key="7">
    <source>
        <dbReference type="Proteomes" id="UP000504635"/>
    </source>
</evidence>
<dbReference type="KEGG" id="soy:115882442"/>
<dbReference type="GO" id="GO:0030674">
    <property type="term" value="F:protein-macromolecule adaptor activity"/>
    <property type="evidence" value="ECO:0007669"/>
    <property type="project" value="TreeGrafter"/>
</dbReference>
<keyword evidence="7" id="KW-1185">Reference proteome</keyword>
<dbReference type="AlphaFoldDB" id="A0A6J2XZ84"/>
<dbReference type="GO" id="GO:0005778">
    <property type="term" value="C:peroxisomal membrane"/>
    <property type="evidence" value="ECO:0007669"/>
    <property type="project" value="InterPro"/>
</dbReference>
<name>A0A6J2XZ84_SITOR</name>
<comment type="subunit">
    <text evidence="1">Interacts with PEX19.</text>
</comment>
<comment type="function">
    <text evidence="4">Involved in peroxisome biosynthesis and integrity. Assembles membrane vesicles before the matrix proteins are translocated. As a docking factor for PEX19, is necessary for the import of peroxisomal membrane proteins in the peroxisomes.</text>
</comment>
<sequence>MSVFSKIKDFMNRHQRKFLIGGIFIAGSVFAVRYVENFMREWQKKEAIEFIERARKQNHFEAINNTCGETTLNISASLLDKMYETVNTENLILTLKSNPKNKVELWNQLKNQVFIQAACIIYSLVILVVLLKLQLNIVGSYLYKDPTSIPFDMQESYLSLSQHFINVGVKKLANTIENKVSSITENVELGKKMKLSDLETIFWSLQGSLDSDEEGPVCNLKSFIFERDVPTSDDLLSSMLKDTVDLLESEEVKYVVVHLTNRGFMLLSDQLSEFFDQSEPKIKELPRAATQFNNPLMNKKPLAKLIPILNGLLSRTSLPQNLLQDLRTNEKLQTLCANVYESLLV</sequence>
<keyword evidence="6" id="KW-1133">Transmembrane helix</keyword>
<reference evidence="8" key="1">
    <citation type="submission" date="2025-08" db="UniProtKB">
        <authorList>
            <consortium name="RefSeq"/>
        </authorList>
    </citation>
    <scope>IDENTIFICATION</scope>
    <source>
        <tissue evidence="8">Gonads</tissue>
    </source>
</reference>
<accession>A0A6J2XZ84</accession>
<keyword evidence="3" id="KW-0962">Peroxisome biogenesis</keyword>
<evidence type="ECO:0000313" key="8">
    <source>
        <dbReference type="RefSeq" id="XP_030756366.1"/>
    </source>
</evidence>
<feature type="transmembrane region" description="Helical" evidence="6">
    <location>
        <begin position="113"/>
        <end position="131"/>
    </location>
</feature>
<dbReference type="PANTHER" id="PTHR28080:SF1">
    <property type="entry name" value="PEROXISOMAL BIOGENESIS FACTOR 3"/>
    <property type="match status" value="1"/>
</dbReference>
<dbReference type="RefSeq" id="XP_030756366.1">
    <property type="nucleotide sequence ID" value="XM_030900506.1"/>
</dbReference>
<evidence type="ECO:0000256" key="1">
    <source>
        <dbReference type="ARBA" id="ARBA00011494"/>
    </source>
</evidence>
<evidence type="ECO:0000256" key="3">
    <source>
        <dbReference type="ARBA" id="ARBA00022593"/>
    </source>
</evidence>
<dbReference type="GO" id="GO:0045046">
    <property type="term" value="P:protein import into peroxisome membrane"/>
    <property type="evidence" value="ECO:0007669"/>
    <property type="project" value="TreeGrafter"/>
</dbReference>
<gene>
    <name evidence="8" type="primary">LOC115882442</name>
</gene>
<evidence type="ECO:0000256" key="6">
    <source>
        <dbReference type="SAM" id="Phobius"/>
    </source>
</evidence>
<dbReference type="PANTHER" id="PTHR28080">
    <property type="entry name" value="PEROXISOMAL BIOGENESIS FACTOR 3"/>
    <property type="match status" value="1"/>
</dbReference>
<dbReference type="InterPro" id="IPR006966">
    <property type="entry name" value="Peroxin-3"/>
</dbReference>
<evidence type="ECO:0000256" key="4">
    <source>
        <dbReference type="ARBA" id="ARBA00025338"/>
    </source>
</evidence>
<evidence type="ECO:0000256" key="5">
    <source>
        <dbReference type="ARBA" id="ARBA00029630"/>
    </source>
</evidence>
<dbReference type="Pfam" id="PF04882">
    <property type="entry name" value="Peroxin-3"/>
    <property type="match status" value="2"/>
</dbReference>
<protein>
    <recommendedName>
        <fullName evidence="2">Peroxisomal biogenesis factor 3</fullName>
    </recommendedName>
    <alternativeName>
        <fullName evidence="5">Peroxisomal assembly protein PEX3</fullName>
    </alternativeName>
</protein>
<dbReference type="OrthoDB" id="45930at2759"/>
<evidence type="ECO:0000256" key="2">
    <source>
        <dbReference type="ARBA" id="ARBA00014294"/>
    </source>
</evidence>